<dbReference type="Pfam" id="PF01127">
    <property type="entry name" value="Sdh_cyt"/>
    <property type="match status" value="1"/>
</dbReference>
<evidence type="ECO:0000256" key="8">
    <source>
        <dbReference type="ARBA" id="ARBA00022946"/>
    </source>
</evidence>
<feature type="binding site" description="axial binding residue" evidence="13">
    <location>
        <position position="99"/>
    </location>
    <ligand>
        <name>heme</name>
        <dbReference type="ChEBI" id="CHEBI:30413"/>
        <note>ligand shared with second transmembrane subunit</note>
    </ligand>
    <ligandPart>
        <name>Fe</name>
        <dbReference type="ChEBI" id="CHEBI:18248"/>
    </ligandPart>
</feature>
<feature type="transmembrane region" description="Helical" evidence="14">
    <location>
        <begin position="45"/>
        <end position="66"/>
    </location>
</feature>
<comment type="subcellular location">
    <subcellularLocation>
        <location evidence="1">Mitochondrion inner membrane</location>
        <topology evidence="1">Multi-pass membrane protein</topology>
    </subcellularLocation>
</comment>
<evidence type="ECO:0000256" key="3">
    <source>
        <dbReference type="ARBA" id="ARBA00022617"/>
    </source>
</evidence>
<dbReference type="AlphaFoldDB" id="A0A1E4U2F3"/>
<dbReference type="CDD" id="cd03499">
    <property type="entry name" value="SQR_TypeC_SdhC"/>
    <property type="match status" value="1"/>
</dbReference>
<evidence type="ECO:0000256" key="14">
    <source>
        <dbReference type="SAM" id="Phobius"/>
    </source>
</evidence>
<keyword evidence="10 13" id="KW-0408">Iron</keyword>
<keyword evidence="7" id="KW-0999">Mitochondrion inner membrane</keyword>
<sequence>MHFTDSEEQKILVAQRKNRPTSPHLTIYQPQLTWIMSSFHRITGVYMAVGFYGLTCGYALFSVLGLPIDSNAIFEFYSSLPEWFKYGTKAAMAYPFVYHFANGIRHLVWDLAKELTIKGVYRTGYAVLATTALFGTYYTFFI</sequence>
<comment type="cofactor">
    <cofactor evidence="13">
        <name>heme</name>
        <dbReference type="ChEBI" id="CHEBI:30413"/>
    </cofactor>
    <text evidence="13">The heme is bound between the two transmembrane subunits.</text>
</comment>
<evidence type="ECO:0000256" key="9">
    <source>
        <dbReference type="ARBA" id="ARBA00022989"/>
    </source>
</evidence>
<feature type="transmembrane region" description="Helical" evidence="14">
    <location>
        <begin position="120"/>
        <end position="140"/>
    </location>
</feature>
<keyword evidence="3 13" id="KW-0349">Heme</keyword>
<accession>A0A1E4U2F3</accession>
<proteinExistence type="inferred from homology"/>
<keyword evidence="4 14" id="KW-0812">Transmembrane</keyword>
<dbReference type="PIRSF" id="PIRSF000178">
    <property type="entry name" value="SDH_cyt_b560"/>
    <property type="match status" value="1"/>
</dbReference>
<protein>
    <submittedName>
        <fullName evidence="15">Uncharacterized protein</fullName>
    </submittedName>
</protein>
<organism evidence="15 16">
    <name type="scientific">Pachysolen tannophilus NRRL Y-2460</name>
    <dbReference type="NCBI Taxonomy" id="669874"/>
    <lineage>
        <taxon>Eukaryota</taxon>
        <taxon>Fungi</taxon>
        <taxon>Dikarya</taxon>
        <taxon>Ascomycota</taxon>
        <taxon>Saccharomycotina</taxon>
        <taxon>Pichiomycetes</taxon>
        <taxon>Pachysolenaceae</taxon>
        <taxon>Pachysolen</taxon>
    </lineage>
</organism>
<dbReference type="STRING" id="669874.A0A1E4U2F3"/>
<dbReference type="GO" id="GO:0009055">
    <property type="term" value="F:electron transfer activity"/>
    <property type="evidence" value="ECO:0007669"/>
    <property type="project" value="InterPro"/>
</dbReference>
<evidence type="ECO:0000256" key="7">
    <source>
        <dbReference type="ARBA" id="ARBA00022792"/>
    </source>
</evidence>
<evidence type="ECO:0000256" key="1">
    <source>
        <dbReference type="ARBA" id="ARBA00004448"/>
    </source>
</evidence>
<dbReference type="NCBIfam" id="TIGR02970">
    <property type="entry name" value="succ_dehyd_cytB"/>
    <property type="match status" value="1"/>
</dbReference>
<dbReference type="Proteomes" id="UP000094236">
    <property type="component" value="Unassembled WGS sequence"/>
</dbReference>
<gene>
    <name evidence="15" type="ORF">PACTADRAFT_47976</name>
</gene>
<evidence type="ECO:0000256" key="11">
    <source>
        <dbReference type="ARBA" id="ARBA00023128"/>
    </source>
</evidence>
<comment type="similarity">
    <text evidence="2">Belongs to the cytochrome b560 family.</text>
</comment>
<dbReference type="GO" id="GO:0048038">
    <property type="term" value="F:quinone binding"/>
    <property type="evidence" value="ECO:0007669"/>
    <property type="project" value="UniProtKB-KW"/>
</dbReference>
<dbReference type="PROSITE" id="PS01001">
    <property type="entry name" value="SDH_CYT_2"/>
    <property type="match status" value="1"/>
</dbReference>
<dbReference type="PANTHER" id="PTHR10978:SF5">
    <property type="entry name" value="SUCCINATE DEHYDROGENASE CYTOCHROME B560 SUBUNIT, MITOCHONDRIAL"/>
    <property type="match status" value="1"/>
</dbReference>
<dbReference type="GO" id="GO:0006099">
    <property type="term" value="P:tricarboxylic acid cycle"/>
    <property type="evidence" value="ECO:0007669"/>
    <property type="project" value="InterPro"/>
</dbReference>
<dbReference type="FunFam" id="1.20.1300.10:FF:000008">
    <property type="entry name" value="Succinate dehydrogenase cytochrome b560 subunit"/>
    <property type="match status" value="1"/>
</dbReference>
<dbReference type="InterPro" id="IPR018495">
    <property type="entry name" value="Succ_DH_cyt_bsu_CS"/>
</dbReference>
<evidence type="ECO:0000313" key="15">
    <source>
        <dbReference type="EMBL" id="ODV98171.1"/>
    </source>
</evidence>
<evidence type="ECO:0000256" key="4">
    <source>
        <dbReference type="ARBA" id="ARBA00022692"/>
    </source>
</evidence>
<dbReference type="InterPro" id="IPR034804">
    <property type="entry name" value="SQR/QFR_C/D"/>
</dbReference>
<dbReference type="PROSITE" id="PS01000">
    <property type="entry name" value="SDH_CYT_1"/>
    <property type="match status" value="1"/>
</dbReference>
<evidence type="ECO:0000256" key="6">
    <source>
        <dbReference type="ARBA" id="ARBA00022723"/>
    </source>
</evidence>
<dbReference type="Gene3D" id="1.20.1300.10">
    <property type="entry name" value="Fumarate reductase/succinate dehydrogenase, transmembrane subunit"/>
    <property type="match status" value="1"/>
</dbReference>
<name>A0A1E4U2F3_PACTA</name>
<keyword evidence="6 13" id="KW-0479">Metal-binding</keyword>
<dbReference type="SUPFAM" id="SSF81343">
    <property type="entry name" value="Fumarate reductase respiratory complex transmembrane subunits"/>
    <property type="match status" value="1"/>
</dbReference>
<dbReference type="GO" id="GO:0006121">
    <property type="term" value="P:mitochondrial electron transport, succinate to ubiquinone"/>
    <property type="evidence" value="ECO:0007669"/>
    <property type="project" value="TreeGrafter"/>
</dbReference>
<dbReference type="EMBL" id="KV454011">
    <property type="protein sequence ID" value="ODV98171.1"/>
    <property type="molecule type" value="Genomic_DNA"/>
</dbReference>
<keyword evidence="11" id="KW-0496">Mitochondrion</keyword>
<keyword evidence="12 14" id="KW-0472">Membrane</keyword>
<dbReference type="GO" id="GO:0046872">
    <property type="term" value="F:metal ion binding"/>
    <property type="evidence" value="ECO:0007669"/>
    <property type="project" value="UniProtKB-KW"/>
</dbReference>
<evidence type="ECO:0000256" key="10">
    <source>
        <dbReference type="ARBA" id="ARBA00023004"/>
    </source>
</evidence>
<keyword evidence="16" id="KW-1185">Reference proteome</keyword>
<dbReference type="GO" id="GO:0005743">
    <property type="term" value="C:mitochondrial inner membrane"/>
    <property type="evidence" value="ECO:0007669"/>
    <property type="project" value="UniProtKB-SubCell"/>
</dbReference>
<evidence type="ECO:0000256" key="2">
    <source>
        <dbReference type="ARBA" id="ARBA00007244"/>
    </source>
</evidence>
<evidence type="ECO:0000256" key="5">
    <source>
        <dbReference type="ARBA" id="ARBA00022719"/>
    </source>
</evidence>
<keyword evidence="9 14" id="KW-1133">Transmembrane helix</keyword>
<keyword evidence="8" id="KW-0809">Transit peptide</keyword>
<reference evidence="16" key="1">
    <citation type="submission" date="2016-05" db="EMBL/GenBank/DDBJ databases">
        <title>Comparative genomics of biotechnologically important yeasts.</title>
        <authorList>
            <consortium name="DOE Joint Genome Institute"/>
            <person name="Riley R."/>
            <person name="Haridas S."/>
            <person name="Wolfe K.H."/>
            <person name="Lopes M.R."/>
            <person name="Hittinger C.T."/>
            <person name="Goker M."/>
            <person name="Salamov A."/>
            <person name="Wisecaver J."/>
            <person name="Long T.M."/>
            <person name="Aerts A.L."/>
            <person name="Barry K."/>
            <person name="Choi C."/>
            <person name="Clum A."/>
            <person name="Coughlan A.Y."/>
            <person name="Deshpande S."/>
            <person name="Douglass A.P."/>
            <person name="Hanson S.J."/>
            <person name="Klenk H.-P."/>
            <person name="Labutti K."/>
            <person name="Lapidus A."/>
            <person name="Lindquist E."/>
            <person name="Lipzen A."/>
            <person name="Meier-Kolthoff J.P."/>
            <person name="Ohm R.A."/>
            <person name="Otillar R.P."/>
            <person name="Pangilinan J."/>
            <person name="Peng Y."/>
            <person name="Rokas A."/>
            <person name="Rosa C.A."/>
            <person name="Scheuner C."/>
            <person name="Sibirny A.A."/>
            <person name="Slot J.C."/>
            <person name="Stielow J.B."/>
            <person name="Sun H."/>
            <person name="Kurtzman C.P."/>
            <person name="Blackwell M."/>
            <person name="Grigoriev I.V."/>
            <person name="Jeffries T.W."/>
        </authorList>
    </citation>
    <scope>NUCLEOTIDE SEQUENCE [LARGE SCALE GENOMIC DNA]</scope>
    <source>
        <strain evidence="16">NRRL Y-2460</strain>
    </source>
</reference>
<evidence type="ECO:0000313" key="16">
    <source>
        <dbReference type="Proteomes" id="UP000094236"/>
    </source>
</evidence>
<dbReference type="OrthoDB" id="588261at2759"/>
<keyword evidence="5" id="KW-0874">Quinone</keyword>
<dbReference type="PANTHER" id="PTHR10978">
    <property type="entry name" value="SUCCINATE DEHYDROGENASE CYTOCHROME B560 SUBUNIT"/>
    <property type="match status" value="1"/>
</dbReference>
<evidence type="ECO:0000256" key="12">
    <source>
        <dbReference type="ARBA" id="ARBA00023136"/>
    </source>
</evidence>
<dbReference type="InterPro" id="IPR000701">
    <property type="entry name" value="SuccDH_FuR_B_TM-su"/>
</dbReference>
<evidence type="ECO:0000256" key="13">
    <source>
        <dbReference type="PIRSR" id="PIRSR000178-1"/>
    </source>
</evidence>
<dbReference type="InterPro" id="IPR014314">
    <property type="entry name" value="Succ_DH_cytb556"/>
</dbReference>